<sequence>MSVFKLDRAIWNPSLYNNIRTVWFEGVPLPAKELDMKILQRWFQAPPEERAKFDQKCRDNFATALESIGPSKLKNPEDATPFLGEIQQAVQQDPADGGAEAAWTALCIVLLVDQLARNIYRTNEGLRLVYNHYDKIAYSLLTALSDGSKGPIGRPDKHPQWKRSPAHRMWFYLPFEHQESLETHDTVDEILKSMENDLGEVGESDVRTQVIQAGLRTAKEHRDILERFGRYPHRNGALGRESTKEETQFLAEGGATFGVSQDK</sequence>
<evidence type="ECO:0008006" key="3">
    <source>
        <dbReference type="Google" id="ProtNLM"/>
    </source>
</evidence>
<keyword evidence="2" id="KW-1185">Reference proteome</keyword>
<dbReference type="EMBL" id="ML977342">
    <property type="protein sequence ID" value="KAF2109532.1"/>
    <property type="molecule type" value="Genomic_DNA"/>
</dbReference>
<dbReference type="SUPFAM" id="SSF48452">
    <property type="entry name" value="TPR-like"/>
    <property type="match status" value="1"/>
</dbReference>
<dbReference type="Gene3D" id="1.25.40.10">
    <property type="entry name" value="Tetratricopeptide repeat domain"/>
    <property type="match status" value="1"/>
</dbReference>
<proteinExistence type="predicted"/>
<dbReference type="Proteomes" id="UP000799770">
    <property type="component" value="Unassembled WGS sequence"/>
</dbReference>
<evidence type="ECO:0000313" key="1">
    <source>
        <dbReference type="EMBL" id="KAF2109532.1"/>
    </source>
</evidence>
<protein>
    <recommendedName>
        <fullName evidence="3">DUF924-domain-containing protein</fullName>
    </recommendedName>
</protein>
<reference evidence="1" key="1">
    <citation type="journal article" date="2020" name="Stud. Mycol.">
        <title>101 Dothideomycetes genomes: a test case for predicting lifestyles and emergence of pathogens.</title>
        <authorList>
            <person name="Haridas S."/>
            <person name="Albert R."/>
            <person name="Binder M."/>
            <person name="Bloem J."/>
            <person name="Labutti K."/>
            <person name="Salamov A."/>
            <person name="Andreopoulos B."/>
            <person name="Baker S."/>
            <person name="Barry K."/>
            <person name="Bills G."/>
            <person name="Bluhm B."/>
            <person name="Cannon C."/>
            <person name="Castanera R."/>
            <person name="Culley D."/>
            <person name="Daum C."/>
            <person name="Ezra D."/>
            <person name="Gonzalez J."/>
            <person name="Henrissat B."/>
            <person name="Kuo A."/>
            <person name="Liang C."/>
            <person name="Lipzen A."/>
            <person name="Lutzoni F."/>
            <person name="Magnuson J."/>
            <person name="Mondo S."/>
            <person name="Nolan M."/>
            <person name="Ohm R."/>
            <person name="Pangilinan J."/>
            <person name="Park H.-J."/>
            <person name="Ramirez L."/>
            <person name="Alfaro M."/>
            <person name="Sun H."/>
            <person name="Tritt A."/>
            <person name="Yoshinaga Y."/>
            <person name="Zwiers L.-H."/>
            <person name="Turgeon B."/>
            <person name="Goodwin S."/>
            <person name="Spatafora J."/>
            <person name="Crous P."/>
            <person name="Grigoriev I."/>
        </authorList>
    </citation>
    <scope>NUCLEOTIDE SEQUENCE</scope>
    <source>
        <strain evidence="1">CBS 627.86</strain>
    </source>
</reference>
<dbReference type="InterPro" id="IPR011990">
    <property type="entry name" value="TPR-like_helical_dom_sf"/>
</dbReference>
<accession>A0A6A5YR12</accession>
<name>A0A6A5YR12_9PLEO</name>
<dbReference type="AlphaFoldDB" id="A0A6A5YR12"/>
<dbReference type="Pfam" id="PF06041">
    <property type="entry name" value="DUF924"/>
    <property type="match status" value="1"/>
</dbReference>
<organism evidence="1 2">
    <name type="scientific">Lophiotrema nucula</name>
    <dbReference type="NCBI Taxonomy" id="690887"/>
    <lineage>
        <taxon>Eukaryota</taxon>
        <taxon>Fungi</taxon>
        <taxon>Dikarya</taxon>
        <taxon>Ascomycota</taxon>
        <taxon>Pezizomycotina</taxon>
        <taxon>Dothideomycetes</taxon>
        <taxon>Pleosporomycetidae</taxon>
        <taxon>Pleosporales</taxon>
        <taxon>Lophiotremataceae</taxon>
        <taxon>Lophiotrema</taxon>
    </lineage>
</organism>
<gene>
    <name evidence="1" type="ORF">BDV96DRAFT_615836</name>
</gene>
<dbReference type="Gene3D" id="1.20.58.320">
    <property type="entry name" value="TPR-like"/>
    <property type="match status" value="1"/>
</dbReference>
<dbReference type="InterPro" id="IPR010323">
    <property type="entry name" value="DUF924"/>
</dbReference>
<evidence type="ECO:0000313" key="2">
    <source>
        <dbReference type="Proteomes" id="UP000799770"/>
    </source>
</evidence>
<dbReference type="OrthoDB" id="414698at2759"/>